<sequence>MILTDNGGTTYAPCPAGSYLARCVQLIDLGTQTATYEGETKRARKVLIAWEVLDDECRRDDGQPFILSKRFTQSLHEKAALRKTLTSWRGRDFTPVELKGFELRAVLGKDAFISVVHTEKDGKTFANIAAVMKPPKGMTAPLPGNEPLLHWSMAEPDWTVFAQLGSRLADQIAASPEYQALTPPKSVTLPASPAPAAPVHTPAPPPARQTAPAPKPQAPAAADTGSGFDDMDSDIPF</sequence>
<dbReference type="Proteomes" id="UP000192505">
    <property type="component" value="Unassembled WGS sequence"/>
</dbReference>
<evidence type="ECO:0000313" key="2">
    <source>
        <dbReference type="EMBL" id="OQW86216.1"/>
    </source>
</evidence>
<feature type="region of interest" description="Disordered" evidence="1">
    <location>
        <begin position="183"/>
        <end position="237"/>
    </location>
</feature>
<dbReference type="AlphaFoldDB" id="A0A1W9KPW1"/>
<feature type="compositionally biased region" description="Pro residues" evidence="1">
    <location>
        <begin position="192"/>
        <end position="217"/>
    </location>
</feature>
<proteinExistence type="predicted"/>
<comment type="caution">
    <text evidence="2">The sequence shown here is derived from an EMBL/GenBank/DDBJ whole genome shotgun (WGS) entry which is preliminary data.</text>
</comment>
<name>A0A1W9KPW1_9BURK</name>
<dbReference type="EMBL" id="MTEI01000020">
    <property type="protein sequence ID" value="OQW86216.1"/>
    <property type="molecule type" value="Genomic_DNA"/>
</dbReference>
<gene>
    <name evidence="2" type="ORF">BWK72_18350</name>
</gene>
<dbReference type="InterPro" id="IPR059222">
    <property type="entry name" value="NGO0469-like"/>
</dbReference>
<dbReference type="NCBIfam" id="NF046043">
    <property type="entry name" value="rep_init_NGO0469"/>
    <property type="match status" value="1"/>
</dbReference>
<protein>
    <submittedName>
        <fullName evidence="2">Uncharacterized protein</fullName>
    </submittedName>
</protein>
<organism evidence="2 3">
    <name type="scientific">Rhodoferax ferrireducens</name>
    <dbReference type="NCBI Taxonomy" id="192843"/>
    <lineage>
        <taxon>Bacteria</taxon>
        <taxon>Pseudomonadati</taxon>
        <taxon>Pseudomonadota</taxon>
        <taxon>Betaproteobacteria</taxon>
        <taxon>Burkholderiales</taxon>
        <taxon>Comamonadaceae</taxon>
        <taxon>Rhodoferax</taxon>
    </lineage>
</organism>
<evidence type="ECO:0000256" key="1">
    <source>
        <dbReference type="SAM" id="MobiDB-lite"/>
    </source>
</evidence>
<evidence type="ECO:0000313" key="3">
    <source>
        <dbReference type="Proteomes" id="UP000192505"/>
    </source>
</evidence>
<reference evidence="2 3" key="1">
    <citation type="submission" date="2017-01" db="EMBL/GenBank/DDBJ databases">
        <title>Novel large sulfur bacteria in the metagenomes of groundwater-fed chemosynthetic microbial mats in the Lake Huron basin.</title>
        <authorList>
            <person name="Sharrar A.M."/>
            <person name="Flood B.E."/>
            <person name="Bailey J.V."/>
            <person name="Jones D.S."/>
            <person name="Biddanda B."/>
            <person name="Ruberg S.A."/>
            <person name="Marcus D.N."/>
            <person name="Dick G.J."/>
        </authorList>
    </citation>
    <scope>NUCLEOTIDE SEQUENCE [LARGE SCALE GENOMIC DNA]</scope>
    <source>
        <strain evidence="2">A7</strain>
    </source>
</reference>
<accession>A0A1W9KPW1</accession>